<feature type="region of interest" description="Disordered" evidence="1">
    <location>
        <begin position="218"/>
        <end position="290"/>
    </location>
</feature>
<proteinExistence type="predicted"/>
<organism evidence="2 3">
    <name type="scientific">Puccinia striiformis</name>
    <dbReference type="NCBI Taxonomy" id="27350"/>
    <lineage>
        <taxon>Eukaryota</taxon>
        <taxon>Fungi</taxon>
        <taxon>Dikarya</taxon>
        <taxon>Basidiomycota</taxon>
        <taxon>Pucciniomycotina</taxon>
        <taxon>Pucciniomycetes</taxon>
        <taxon>Pucciniales</taxon>
        <taxon>Pucciniaceae</taxon>
        <taxon>Puccinia</taxon>
    </lineage>
</organism>
<evidence type="ECO:0008006" key="4">
    <source>
        <dbReference type="Google" id="ProtNLM"/>
    </source>
</evidence>
<reference evidence="2" key="1">
    <citation type="submission" date="2017-12" db="EMBL/GenBank/DDBJ databases">
        <title>Gene loss provides genomic basis for host adaptation in cereal stripe rust fungi.</title>
        <authorList>
            <person name="Xia C."/>
        </authorList>
    </citation>
    <scope>NUCLEOTIDE SEQUENCE [LARGE SCALE GENOMIC DNA]</scope>
    <source>
        <strain evidence="2">93-210</strain>
    </source>
</reference>
<sequence length="365" mass="40648">ISNATNCYIRTGQELIDPDSIRQPNDPIPPSTLDNPQNLFRYQKPYSNQNMPPQKAPTLTVPKTKKKKSILWDRDGVNGGLSSIEIILCWITTGKNYEKWRGDKEEGKSKVRLLTEINKLMNESGIFHREPRGIRQKIGELQKLYNKARDFLKNTGEGILAEDEENGRNSTRIAHIGTSSIQSWVIDRSLNLSMSGQPLAGINLDDCPLPRTMSSKKIQIPEGSELPDIDLRFIPPRAPTSAAVPTPSTSVPSTASTSAPPKKKKPKKNLSSMRPATRSSARASRIQKMTTEDLYMKSIVSKQQSEVTRARAEASEVKVAFMKELREHGLTLAEIECKVNAEFPPLADMDHDKGDDSPNESDDSL</sequence>
<dbReference type="VEuPathDB" id="FungiDB:PSTT_01435"/>
<evidence type="ECO:0000313" key="2">
    <source>
        <dbReference type="EMBL" id="POW16313.1"/>
    </source>
</evidence>
<feature type="non-terminal residue" evidence="2">
    <location>
        <position position="365"/>
    </location>
</feature>
<name>A0A2S4W3F4_9BASI</name>
<evidence type="ECO:0000313" key="3">
    <source>
        <dbReference type="Proteomes" id="UP000239156"/>
    </source>
</evidence>
<dbReference type="EMBL" id="PKSL01000008">
    <property type="protein sequence ID" value="POW16313.1"/>
    <property type="molecule type" value="Genomic_DNA"/>
</dbReference>
<feature type="compositionally biased region" description="Low complexity" evidence="1">
    <location>
        <begin position="239"/>
        <end position="260"/>
    </location>
</feature>
<dbReference type="PANTHER" id="PTHR33324">
    <property type="entry name" value="EXPRESSED PROTEIN"/>
    <property type="match status" value="1"/>
</dbReference>
<protein>
    <recommendedName>
        <fullName evidence="4">Myb/SANT-like domain-containing protein</fullName>
    </recommendedName>
</protein>
<accession>A0A2S4W3F4</accession>
<comment type="caution">
    <text evidence="2">The sequence shown here is derived from an EMBL/GenBank/DDBJ whole genome shotgun (WGS) entry which is preliminary data.</text>
</comment>
<gene>
    <name evidence="2" type="ORF">PSTT_01435</name>
</gene>
<feature type="region of interest" description="Disordered" evidence="1">
    <location>
        <begin position="15"/>
        <end position="35"/>
    </location>
</feature>
<feature type="compositionally biased region" description="Low complexity" evidence="1">
    <location>
        <begin position="271"/>
        <end position="284"/>
    </location>
</feature>
<dbReference type="AlphaFoldDB" id="A0A2S4W3F4"/>
<dbReference type="Proteomes" id="UP000239156">
    <property type="component" value="Unassembled WGS sequence"/>
</dbReference>
<evidence type="ECO:0000256" key="1">
    <source>
        <dbReference type="SAM" id="MobiDB-lite"/>
    </source>
</evidence>
<keyword evidence="3" id="KW-1185">Reference proteome</keyword>
<dbReference type="PANTHER" id="PTHR33324:SF2">
    <property type="entry name" value="MYB_SANT-LIKE DNA-BINDING DOMAIN-CONTAINING PROTEIN"/>
    <property type="match status" value="1"/>
</dbReference>
<feature type="region of interest" description="Disordered" evidence="1">
    <location>
        <begin position="345"/>
        <end position="365"/>
    </location>
</feature>
<feature type="non-terminal residue" evidence="2">
    <location>
        <position position="1"/>
    </location>
</feature>
<dbReference type="VEuPathDB" id="FungiDB:PSHT_07267"/>